<evidence type="ECO:0000259" key="2">
    <source>
        <dbReference type="PROSITE" id="PS50195"/>
    </source>
</evidence>
<evidence type="ECO:0000313" key="4">
    <source>
        <dbReference type="Proteomes" id="UP000186303"/>
    </source>
</evidence>
<organism evidence="3 4">
    <name type="scientific">Malassezia sympodialis (strain ATCC 42132)</name>
    <name type="common">Atopic eczema-associated yeast</name>
    <dbReference type="NCBI Taxonomy" id="1230383"/>
    <lineage>
        <taxon>Eukaryota</taxon>
        <taxon>Fungi</taxon>
        <taxon>Dikarya</taxon>
        <taxon>Basidiomycota</taxon>
        <taxon>Ustilaginomycotina</taxon>
        <taxon>Malasseziomycetes</taxon>
        <taxon>Malasseziales</taxon>
        <taxon>Malasseziaceae</taxon>
        <taxon>Malassezia</taxon>
    </lineage>
</organism>
<dbReference type="InterPro" id="IPR001683">
    <property type="entry name" value="PX_dom"/>
</dbReference>
<feature type="compositionally biased region" description="Basic and acidic residues" evidence="1">
    <location>
        <begin position="145"/>
        <end position="157"/>
    </location>
</feature>
<dbReference type="AlphaFoldDB" id="A0A1M8A8N7"/>
<feature type="domain" description="PX" evidence="2">
    <location>
        <begin position="211"/>
        <end position="324"/>
    </location>
</feature>
<accession>A0A1M8A8N7</accession>
<dbReference type="OrthoDB" id="10254720at2759"/>
<dbReference type="STRING" id="1230383.A0A1M8A8N7"/>
<keyword evidence="4" id="KW-1185">Reference proteome</keyword>
<dbReference type="InterPro" id="IPR036871">
    <property type="entry name" value="PX_dom_sf"/>
</dbReference>
<evidence type="ECO:0000256" key="1">
    <source>
        <dbReference type="SAM" id="MobiDB-lite"/>
    </source>
</evidence>
<name>A0A1M8A8N7_MALS4</name>
<feature type="region of interest" description="Disordered" evidence="1">
    <location>
        <begin position="110"/>
        <end position="208"/>
    </location>
</feature>
<feature type="region of interest" description="Disordered" evidence="1">
    <location>
        <begin position="27"/>
        <end position="49"/>
    </location>
</feature>
<dbReference type="OMA" id="YESRSHW"/>
<evidence type="ECO:0000313" key="3">
    <source>
        <dbReference type="EMBL" id="SHO78846.1"/>
    </source>
</evidence>
<reference evidence="4" key="1">
    <citation type="journal article" date="2017" name="Nucleic Acids Res.">
        <title>Proteogenomics produces comprehensive and highly accurate protein-coding gene annotation in a complete genome assembly of Malassezia sympodialis.</title>
        <authorList>
            <person name="Zhu Y."/>
            <person name="Engstroem P.G."/>
            <person name="Tellgren-Roth C."/>
            <person name="Baudo C.D."/>
            <person name="Kennell J.C."/>
            <person name="Sun S."/>
            <person name="Billmyre R.B."/>
            <person name="Schroeder M.S."/>
            <person name="Andersson A."/>
            <person name="Holm T."/>
            <person name="Sigurgeirsson B."/>
            <person name="Wu G."/>
            <person name="Sankaranarayanan S.R."/>
            <person name="Siddharthan R."/>
            <person name="Sanyal K."/>
            <person name="Lundeberg J."/>
            <person name="Nystedt B."/>
            <person name="Boekhout T."/>
            <person name="Dawson T.L. Jr."/>
            <person name="Heitman J."/>
            <person name="Scheynius A."/>
            <person name="Lehtioe J."/>
        </authorList>
    </citation>
    <scope>NUCLEOTIDE SEQUENCE [LARGE SCALE GENOMIC DNA]</scope>
    <source>
        <strain evidence="4">ATCC 42132</strain>
    </source>
</reference>
<dbReference type="Gene3D" id="3.30.1520.10">
    <property type="entry name" value="Phox-like domain"/>
    <property type="match status" value="1"/>
</dbReference>
<gene>
    <name evidence="3" type="ORF">MSYG_3194</name>
</gene>
<dbReference type="EMBL" id="LT671825">
    <property type="protein sequence ID" value="SHO78846.1"/>
    <property type="molecule type" value="Genomic_DNA"/>
</dbReference>
<dbReference type="Proteomes" id="UP000186303">
    <property type="component" value="Chromosome 5"/>
</dbReference>
<dbReference type="SUPFAM" id="SSF64268">
    <property type="entry name" value="PX domain"/>
    <property type="match status" value="1"/>
</dbReference>
<proteinExistence type="predicted"/>
<dbReference type="PROSITE" id="PS50195">
    <property type="entry name" value="PX"/>
    <property type="match status" value="1"/>
</dbReference>
<feature type="region of interest" description="Disordered" evidence="1">
    <location>
        <begin position="61"/>
        <end position="89"/>
    </location>
</feature>
<protein>
    <recommendedName>
        <fullName evidence="2">PX domain-containing protein</fullName>
    </recommendedName>
</protein>
<feature type="compositionally biased region" description="Low complexity" evidence="1">
    <location>
        <begin position="174"/>
        <end position="196"/>
    </location>
</feature>
<dbReference type="Pfam" id="PF00787">
    <property type="entry name" value="PX"/>
    <property type="match status" value="1"/>
</dbReference>
<dbReference type="SMART" id="SM00312">
    <property type="entry name" value="PX"/>
    <property type="match status" value="1"/>
</dbReference>
<sequence length="324" mass="35624">MCRIFASRSGHTGGEMVVEEALQAALASTEPDTQPTIARRRPQRNPAFSTTSRLIVLRDPPAPAAPPAAECVSTDPPTPPPLDTDSRAYTPQNARHFSQHDLVLSAYESRSHWHKQRTRGEPPTQFPTSPAQADASPPSFFSDMFPERARPRWHEASRAMPPAHPTAAVPRPASPVAEHAPAPASPASLRSLSPECESPPAPEARDTARRVAARIDIRGWRRVGTPTHGWVVYDVHVKTPSGHELQTHKRYRAFLELAEALAREFPQQAAALPPLPPRHVGLWHRYHPAFLEGRRRALQAWLDATVVQGPWGSSAALAAWVLAH</sequence>
<dbReference type="GO" id="GO:0035091">
    <property type="term" value="F:phosphatidylinositol binding"/>
    <property type="evidence" value="ECO:0007669"/>
    <property type="project" value="InterPro"/>
</dbReference>
<dbReference type="VEuPathDB" id="FungiDB:MSYG_3194"/>